<comment type="caution">
    <text evidence="2">The sequence shown here is derived from an EMBL/GenBank/DDBJ whole genome shotgun (WGS) entry which is preliminary data.</text>
</comment>
<evidence type="ECO:0000256" key="1">
    <source>
        <dbReference type="ARBA" id="ARBA00006484"/>
    </source>
</evidence>
<dbReference type="Pfam" id="PF00106">
    <property type="entry name" value="adh_short"/>
    <property type="match status" value="1"/>
</dbReference>
<gene>
    <name evidence="2" type="ORF">Y036_4289</name>
</gene>
<organism evidence="2 3">
    <name type="scientific">Burkholderia pseudomallei</name>
    <name type="common">Pseudomonas pseudomallei</name>
    <dbReference type="NCBI Taxonomy" id="28450"/>
    <lineage>
        <taxon>Bacteria</taxon>
        <taxon>Pseudomonadati</taxon>
        <taxon>Pseudomonadota</taxon>
        <taxon>Betaproteobacteria</taxon>
        <taxon>Burkholderiales</taxon>
        <taxon>Burkholderiaceae</taxon>
        <taxon>Burkholderia</taxon>
        <taxon>pseudomallei group</taxon>
    </lineage>
</organism>
<dbReference type="KEGG" id="but:X994_3851"/>
<dbReference type="PRINTS" id="PR00081">
    <property type="entry name" value="GDHRDH"/>
</dbReference>
<dbReference type="InterPro" id="IPR050259">
    <property type="entry name" value="SDR"/>
</dbReference>
<evidence type="ECO:0000313" key="2">
    <source>
        <dbReference type="EMBL" id="KGX10946.1"/>
    </source>
</evidence>
<reference evidence="2 3" key="1">
    <citation type="submission" date="2014-08" db="EMBL/GenBank/DDBJ databases">
        <authorList>
            <person name="Bunnell A."/>
            <person name="Chain P.S."/>
            <person name="Chertkov O."/>
            <person name="Currie B.J."/>
            <person name="Daligault H.E."/>
            <person name="Davenport K.W."/>
            <person name="Davis C."/>
            <person name="Gleasner C.D."/>
            <person name="Johnson S.L."/>
            <person name="Kaestli M."/>
            <person name="Koren S."/>
            <person name="Kunde Y.A."/>
            <person name="Mayo M."/>
            <person name="McMurry K.K."/>
            <person name="Price E.P."/>
            <person name="Reitenga K.G."/>
            <person name="Robison R."/>
            <person name="Rosovitz M.J."/>
            <person name="Sarovich D.S."/>
            <person name="Teshima H."/>
        </authorList>
    </citation>
    <scope>NUCLEOTIDE SEQUENCE [LARGE SCALE GENOMIC DNA]</scope>
    <source>
        <strain evidence="2 3">MSHR44</strain>
    </source>
</reference>
<name>A0A1V2DAD2_BURPE</name>
<dbReference type="RefSeq" id="WP_004543234.1">
    <property type="nucleotide sequence ID" value="NZ_CM121436.1"/>
</dbReference>
<accession>A0A1V2DAD2</accession>
<dbReference type="InterPro" id="IPR002347">
    <property type="entry name" value="SDR_fam"/>
</dbReference>
<dbReference type="PANTHER" id="PTHR42879">
    <property type="entry name" value="3-OXOACYL-(ACYL-CARRIER-PROTEIN) REDUCTASE"/>
    <property type="match status" value="1"/>
</dbReference>
<comment type="similarity">
    <text evidence="1">Belongs to the short-chain dehydrogenases/reductases (SDR) family.</text>
</comment>
<dbReference type="FunFam" id="3.40.50.720:FF:000642">
    <property type="entry name" value="Short-chain dehydrogenase/reductase SDR"/>
    <property type="match status" value="1"/>
</dbReference>
<dbReference type="InterPro" id="IPR036291">
    <property type="entry name" value="NAD(P)-bd_dom_sf"/>
</dbReference>
<proteinExistence type="inferred from homology"/>
<evidence type="ECO:0000313" key="3">
    <source>
        <dbReference type="Proteomes" id="UP000030475"/>
    </source>
</evidence>
<dbReference type="AlphaFoldDB" id="A0A1V2DAD2"/>
<dbReference type="Gene3D" id="3.40.50.720">
    <property type="entry name" value="NAD(P)-binding Rossmann-like Domain"/>
    <property type="match status" value="1"/>
</dbReference>
<protein>
    <submittedName>
        <fullName evidence="2">Short chain dehydrogenase family protein</fullName>
    </submittedName>
</protein>
<sequence>MDLGIRGKRAIVCAGSKGLGRGVAEKLAEAGVELTLNARTESTLRQTAAEIAAAYGVRVRIVSADITTEEGRRALLEAEPHPDILINNAGGPPPGHWADWESKDWDAALNANMLTPISFMKAILPGMIERKWGRVVNITSGSVKSPIGELGLSSAARSGLTGYVAGTARQVARYGVVINNLLPGLHETDRIQSLFEKASAARGISIQRARADAHAANPTGRFGTKEEFGAAAAFLCSQYAGFIVAQNWLLDGGAFNSTLG</sequence>
<dbReference type="Proteomes" id="UP000030475">
    <property type="component" value="Unassembled WGS sequence"/>
</dbReference>
<dbReference type="PANTHER" id="PTHR42879:SF6">
    <property type="entry name" value="NADPH-DEPENDENT REDUCTASE BACG"/>
    <property type="match status" value="1"/>
</dbReference>
<dbReference type="SUPFAM" id="SSF51735">
    <property type="entry name" value="NAD(P)-binding Rossmann-fold domains"/>
    <property type="match status" value="1"/>
</dbReference>
<dbReference type="EMBL" id="JQIM01000009">
    <property type="protein sequence ID" value="KGX10946.1"/>
    <property type="molecule type" value="Genomic_DNA"/>
</dbReference>